<organism evidence="1 2">
    <name type="scientific">Aspergillus saccharolyticus JOP 1030-1</name>
    <dbReference type="NCBI Taxonomy" id="1450539"/>
    <lineage>
        <taxon>Eukaryota</taxon>
        <taxon>Fungi</taxon>
        <taxon>Dikarya</taxon>
        <taxon>Ascomycota</taxon>
        <taxon>Pezizomycotina</taxon>
        <taxon>Eurotiomycetes</taxon>
        <taxon>Eurotiomycetidae</taxon>
        <taxon>Eurotiales</taxon>
        <taxon>Aspergillaceae</taxon>
        <taxon>Aspergillus</taxon>
        <taxon>Aspergillus subgen. Circumdati</taxon>
    </lineage>
</organism>
<dbReference type="RefSeq" id="XP_025427256.1">
    <property type="nucleotide sequence ID" value="XM_025570777.1"/>
</dbReference>
<accession>A0A318Z4C1</accession>
<gene>
    <name evidence="1" type="ORF">BP01DRAFT_172244</name>
</gene>
<evidence type="ECO:0000313" key="2">
    <source>
        <dbReference type="Proteomes" id="UP000248349"/>
    </source>
</evidence>
<name>A0A318Z4C1_9EURO</name>
<dbReference type="EMBL" id="KZ821266">
    <property type="protein sequence ID" value="PYH41274.1"/>
    <property type="molecule type" value="Genomic_DNA"/>
</dbReference>
<dbReference type="GeneID" id="37072005"/>
<sequence length="228" mass="26237">MSQVTPIEPTYLDSPAEWIKIIAEIVYPPKEPCNWSVQLSTKTAPDHGLCDMITVANSRRVVLIIATGQDLFVPPLEEDNLVQNRRFQCMQKEWREHYQANVPIFGGWLVAGYMRFMRSVDHICPHHGYFQSSRDDDSMAWKRLKGELAACGHRELPITLGDPQHRDGDYRLWVDLDKARFAEILLGVRRFGGGQRCRRLVDRLYSKLGLRRAEWEGEGLTVKRAGSE</sequence>
<dbReference type="Proteomes" id="UP000248349">
    <property type="component" value="Unassembled WGS sequence"/>
</dbReference>
<proteinExistence type="predicted"/>
<evidence type="ECO:0000313" key="1">
    <source>
        <dbReference type="EMBL" id="PYH41274.1"/>
    </source>
</evidence>
<reference evidence="1 2" key="1">
    <citation type="submission" date="2016-12" db="EMBL/GenBank/DDBJ databases">
        <title>The genomes of Aspergillus section Nigri reveals drivers in fungal speciation.</title>
        <authorList>
            <consortium name="DOE Joint Genome Institute"/>
            <person name="Vesth T.C."/>
            <person name="Nybo J."/>
            <person name="Theobald S."/>
            <person name="Brandl J."/>
            <person name="Frisvad J.C."/>
            <person name="Nielsen K.F."/>
            <person name="Lyhne E.K."/>
            <person name="Kogle M.E."/>
            <person name="Kuo A."/>
            <person name="Riley R."/>
            <person name="Clum A."/>
            <person name="Nolan M."/>
            <person name="Lipzen A."/>
            <person name="Salamov A."/>
            <person name="Henrissat B."/>
            <person name="Wiebenga A."/>
            <person name="De Vries R.P."/>
            <person name="Grigoriev I.V."/>
            <person name="Mortensen U.H."/>
            <person name="Andersen M.R."/>
            <person name="Baker S.E."/>
        </authorList>
    </citation>
    <scope>NUCLEOTIDE SEQUENCE [LARGE SCALE GENOMIC DNA]</scope>
    <source>
        <strain evidence="1 2">JOP 1030-1</strain>
    </source>
</reference>
<protein>
    <submittedName>
        <fullName evidence="1">Uncharacterized protein</fullName>
    </submittedName>
</protein>
<keyword evidence="2" id="KW-1185">Reference proteome</keyword>
<dbReference type="AlphaFoldDB" id="A0A318Z4C1"/>